<keyword evidence="1" id="KW-0812">Transmembrane</keyword>
<organism evidence="3 4">
    <name type="scientific">Paracoccus aerius</name>
    <dbReference type="NCBI Taxonomy" id="1915382"/>
    <lineage>
        <taxon>Bacteria</taxon>
        <taxon>Pseudomonadati</taxon>
        <taxon>Pseudomonadota</taxon>
        <taxon>Alphaproteobacteria</taxon>
        <taxon>Rhodobacterales</taxon>
        <taxon>Paracoccaceae</taxon>
        <taxon>Paracoccus</taxon>
    </lineage>
</organism>
<dbReference type="InterPro" id="IPR032816">
    <property type="entry name" value="VTT_dom"/>
</dbReference>
<dbReference type="Pfam" id="PF09335">
    <property type="entry name" value="VTT_dom"/>
    <property type="match status" value="1"/>
</dbReference>
<dbReference type="PANTHER" id="PTHR42709:SF2">
    <property type="entry name" value="INNER MEMBRANE PROTEIN YOHD"/>
    <property type="match status" value="1"/>
</dbReference>
<dbReference type="InterPro" id="IPR051311">
    <property type="entry name" value="DedA_domain"/>
</dbReference>
<feature type="domain" description="VTT" evidence="2">
    <location>
        <begin position="23"/>
        <end position="142"/>
    </location>
</feature>
<reference evidence="3 4" key="1">
    <citation type="submission" date="2021-01" db="EMBL/GenBank/DDBJ databases">
        <title>011410 draft genome.</title>
        <authorList>
            <person name="Lang L."/>
        </authorList>
    </citation>
    <scope>NUCLEOTIDE SEQUENCE [LARGE SCALE GENOMIC DNA]</scope>
    <source>
        <strain evidence="3 4">KCTC 42845</strain>
    </source>
</reference>
<evidence type="ECO:0000313" key="4">
    <source>
        <dbReference type="Proteomes" id="UP000644749"/>
    </source>
</evidence>
<keyword evidence="1" id="KW-0472">Membrane</keyword>
<dbReference type="RefSeq" id="WP_167623554.1">
    <property type="nucleotide sequence ID" value="NZ_BNCL01000016.1"/>
</dbReference>
<keyword evidence="4" id="KW-1185">Reference proteome</keyword>
<comment type="caution">
    <text evidence="3">The sequence shown here is derived from an EMBL/GenBank/DDBJ whole genome shotgun (WGS) entry which is preliminary data.</text>
</comment>
<dbReference type="PANTHER" id="PTHR42709">
    <property type="entry name" value="ALKALINE PHOSPHATASE LIKE PROTEIN"/>
    <property type="match status" value="1"/>
</dbReference>
<gene>
    <name evidence="3" type="ORF">JL111_17015</name>
</gene>
<feature type="transmembrane region" description="Helical" evidence="1">
    <location>
        <begin position="125"/>
        <end position="149"/>
    </location>
</feature>
<evidence type="ECO:0000313" key="3">
    <source>
        <dbReference type="EMBL" id="MBL3675181.1"/>
    </source>
</evidence>
<sequence length="186" mass="20008">MNIESLIAAYGLPAVGIGAVIEGETVVMVGGAMARRGLLDRDWLILAAASGSFLGDQAWFFLGRRWRDLPRLRALAASRGFAKARRVFDRQPGLFVFGFRFAYGLRTVSPIAIGMTDYPAGRFMAINALASLIWAWLFVSLGGMLGQAFTALLGPLEAHEHLLAVLAAAAAGAVALHLLVRRLAKR</sequence>
<feature type="transmembrane region" description="Helical" evidence="1">
    <location>
        <begin position="43"/>
        <end position="62"/>
    </location>
</feature>
<keyword evidence="1" id="KW-1133">Transmembrane helix</keyword>
<protein>
    <submittedName>
        <fullName evidence="3">DedA family protein</fullName>
    </submittedName>
</protein>
<name>A0ABS1S8W5_9RHOB</name>
<proteinExistence type="predicted"/>
<evidence type="ECO:0000256" key="1">
    <source>
        <dbReference type="SAM" id="Phobius"/>
    </source>
</evidence>
<dbReference type="EMBL" id="JAESHT010000018">
    <property type="protein sequence ID" value="MBL3675181.1"/>
    <property type="molecule type" value="Genomic_DNA"/>
</dbReference>
<evidence type="ECO:0000259" key="2">
    <source>
        <dbReference type="Pfam" id="PF09335"/>
    </source>
</evidence>
<dbReference type="Proteomes" id="UP000644749">
    <property type="component" value="Unassembled WGS sequence"/>
</dbReference>
<feature type="transmembrane region" description="Helical" evidence="1">
    <location>
        <begin position="161"/>
        <end position="180"/>
    </location>
</feature>
<accession>A0ABS1S8W5</accession>